<reference evidence="3" key="1">
    <citation type="journal article" date="2019" name="Int. J. Syst. Evol. Microbiol.">
        <title>The Global Catalogue of Microorganisms (GCM) 10K type strain sequencing project: providing services to taxonomists for standard genome sequencing and annotation.</title>
        <authorList>
            <consortium name="The Broad Institute Genomics Platform"/>
            <consortium name="The Broad Institute Genome Sequencing Center for Infectious Disease"/>
            <person name="Wu L."/>
            <person name="Ma J."/>
        </authorList>
    </citation>
    <scope>NUCLEOTIDE SEQUENCE [LARGE SCALE GENOMIC DNA]</scope>
    <source>
        <strain evidence="3">JCM 13249</strain>
    </source>
</reference>
<feature type="region of interest" description="Disordered" evidence="1">
    <location>
        <begin position="1"/>
        <end position="76"/>
    </location>
</feature>
<accession>A0ABP4W525</accession>
<organism evidence="2 3">
    <name type="scientific">Luedemannella helvata</name>
    <dbReference type="NCBI Taxonomy" id="349315"/>
    <lineage>
        <taxon>Bacteria</taxon>
        <taxon>Bacillati</taxon>
        <taxon>Actinomycetota</taxon>
        <taxon>Actinomycetes</taxon>
        <taxon>Micromonosporales</taxon>
        <taxon>Micromonosporaceae</taxon>
        <taxon>Luedemannella</taxon>
    </lineage>
</organism>
<protein>
    <submittedName>
        <fullName evidence="2">Uncharacterized protein</fullName>
    </submittedName>
</protein>
<evidence type="ECO:0000313" key="3">
    <source>
        <dbReference type="Proteomes" id="UP001500655"/>
    </source>
</evidence>
<name>A0ABP4W525_9ACTN</name>
<proteinExistence type="predicted"/>
<gene>
    <name evidence="2" type="ORF">GCM10009681_18270</name>
</gene>
<evidence type="ECO:0000256" key="1">
    <source>
        <dbReference type="SAM" id="MobiDB-lite"/>
    </source>
</evidence>
<sequence>MQALAQRRPDRRRGGQVEIPLGDHEHDAVDEVGMQRRSIHPSASSAPAQPPPGADALNASGAITSGFPAVAGHSGA</sequence>
<keyword evidence="3" id="KW-1185">Reference proteome</keyword>
<evidence type="ECO:0000313" key="2">
    <source>
        <dbReference type="EMBL" id="GAA1747422.1"/>
    </source>
</evidence>
<comment type="caution">
    <text evidence="2">The sequence shown here is derived from an EMBL/GenBank/DDBJ whole genome shotgun (WGS) entry which is preliminary data.</text>
</comment>
<dbReference type="Proteomes" id="UP001500655">
    <property type="component" value="Unassembled WGS sequence"/>
</dbReference>
<dbReference type="EMBL" id="BAAALS010000007">
    <property type="protein sequence ID" value="GAA1747422.1"/>
    <property type="molecule type" value="Genomic_DNA"/>
</dbReference>